<name>A0A2G5HUF7_CERBT</name>
<evidence type="ECO:0000313" key="1">
    <source>
        <dbReference type="EMBL" id="PIA96184.1"/>
    </source>
</evidence>
<evidence type="ECO:0000313" key="2">
    <source>
        <dbReference type="EMBL" id="WPB07055.1"/>
    </source>
</evidence>
<reference evidence="1 3" key="1">
    <citation type="submission" date="2015-10" db="EMBL/GenBank/DDBJ databases">
        <title>The cercosporin biosynthetic gene cluster was horizontally transferred to several fungal lineages and shown to be expanded in Cercospora beticola based on microsynteny with recipient genomes.</title>
        <authorList>
            <person name="De Jonge R."/>
            <person name="Ebert M.K."/>
            <person name="Suttle J.C."/>
            <person name="Jurick Ii W.M."/>
            <person name="Secor G.A."/>
            <person name="Thomma B.P."/>
            <person name="Van De Peer Y."/>
            <person name="Bolton M.D."/>
        </authorList>
    </citation>
    <scope>NUCLEOTIDE SEQUENCE [LARGE SCALE GENOMIC DNA]</scope>
    <source>
        <strain evidence="1 3">09-40</strain>
    </source>
</reference>
<protein>
    <submittedName>
        <fullName evidence="1">Uncharacterized protein</fullName>
    </submittedName>
</protein>
<reference evidence="2 4" key="2">
    <citation type="submission" date="2023-09" db="EMBL/GenBank/DDBJ databases">
        <title>Complete-Gapless Cercospora beticola genome.</title>
        <authorList>
            <person name="Wyatt N.A."/>
            <person name="Spanner R.E."/>
            <person name="Bolton M.D."/>
        </authorList>
    </citation>
    <scope>NUCLEOTIDE SEQUENCE [LARGE SCALE GENOMIC DNA]</scope>
    <source>
        <strain evidence="2">Cb09-40</strain>
    </source>
</reference>
<organism evidence="1 3">
    <name type="scientific">Cercospora beticola</name>
    <name type="common">Sugarbeet leaf spot fungus</name>
    <dbReference type="NCBI Taxonomy" id="122368"/>
    <lineage>
        <taxon>Eukaryota</taxon>
        <taxon>Fungi</taxon>
        <taxon>Dikarya</taxon>
        <taxon>Ascomycota</taxon>
        <taxon>Pezizomycotina</taxon>
        <taxon>Dothideomycetes</taxon>
        <taxon>Dothideomycetidae</taxon>
        <taxon>Mycosphaerellales</taxon>
        <taxon>Mycosphaerellaceae</taxon>
        <taxon>Cercospora</taxon>
    </lineage>
</organism>
<proteinExistence type="predicted"/>
<dbReference type="Proteomes" id="UP000230605">
    <property type="component" value="Chromosome 8"/>
</dbReference>
<evidence type="ECO:0000313" key="4">
    <source>
        <dbReference type="Proteomes" id="UP001302367"/>
    </source>
</evidence>
<evidence type="ECO:0000313" key="3">
    <source>
        <dbReference type="Proteomes" id="UP000230605"/>
    </source>
</evidence>
<dbReference type="EMBL" id="LKMD01000103">
    <property type="protein sequence ID" value="PIA96184.1"/>
    <property type="molecule type" value="Genomic_DNA"/>
</dbReference>
<dbReference type="Proteomes" id="UP001302367">
    <property type="component" value="Chromosome 8"/>
</dbReference>
<gene>
    <name evidence="1" type="ORF">CB0940_10341</name>
    <name evidence="2" type="ORF">RHO25_011715</name>
</gene>
<dbReference type="EMBL" id="CP134191">
    <property type="protein sequence ID" value="WPB07055.1"/>
    <property type="molecule type" value="Genomic_DNA"/>
</dbReference>
<keyword evidence="4" id="KW-1185">Reference proteome</keyword>
<dbReference type="AlphaFoldDB" id="A0A2G5HUF7"/>
<dbReference type="OrthoDB" id="4424523at2759"/>
<sequence length="223" mass="25614">MSRRLPSEAQTLYETLDLHPNGKLCWVVYRCSYADDSEWARFVQRLYDWVRCRLGKERDGNLIINHFEFDVRDDKEKFDGASMSAIRRDFNDWVEKTNGSYKVTMHTNCIYADAEVIESVLNGPDPNSGAPRIDVDRTAWVKILEGLCKDEVDQFDEDEISDDEERAKVNSGDEGFEPINGCRLHDLGWIKVAASNLISGAYYCLNNGGWYAYYVRPPFIISG</sequence>
<accession>A0A2G5HUF7</accession>